<dbReference type="OrthoDB" id="9771883at2"/>
<keyword evidence="4" id="KW-0732">Signal</keyword>
<protein>
    <submittedName>
        <fullName evidence="8">3-hydroxyacyl-CoA dehydrogenase NAD-binding protein</fullName>
    </submittedName>
</protein>
<dbReference type="Gene3D" id="1.10.1040.50">
    <property type="match status" value="1"/>
</dbReference>
<evidence type="ECO:0000256" key="2">
    <source>
        <dbReference type="ARBA" id="ARBA00023027"/>
    </source>
</evidence>
<keyword evidence="1" id="KW-0560">Oxidoreductase</keyword>
<dbReference type="EMBL" id="CP001824">
    <property type="protein sequence ID" value="ACZ40330.1"/>
    <property type="molecule type" value="Genomic_DNA"/>
</dbReference>
<accession>D1C937</accession>
<dbReference type="InParanoid" id="D1C937"/>
<dbReference type="Proteomes" id="UP000002027">
    <property type="component" value="Chromosome 2"/>
</dbReference>
<keyword evidence="2" id="KW-0520">NAD</keyword>
<dbReference type="SUPFAM" id="SSF48179">
    <property type="entry name" value="6-phosphogluconate dehydrogenase C-terminal domain-like"/>
    <property type="match status" value="2"/>
</dbReference>
<name>D1C937_SPHTD</name>
<evidence type="ECO:0000313" key="8">
    <source>
        <dbReference type="EMBL" id="ACZ40330.1"/>
    </source>
</evidence>
<dbReference type="InterPro" id="IPR029045">
    <property type="entry name" value="ClpP/crotonase-like_dom_sf"/>
</dbReference>
<dbReference type="SUPFAM" id="SSF52096">
    <property type="entry name" value="ClpP/crotonase"/>
    <property type="match status" value="1"/>
</dbReference>
<dbReference type="GO" id="GO:0006635">
    <property type="term" value="P:fatty acid beta-oxidation"/>
    <property type="evidence" value="ECO:0007669"/>
    <property type="project" value="UniProtKB-UniPathway"/>
</dbReference>
<dbReference type="GO" id="GO:0003857">
    <property type="term" value="F:(3S)-3-hydroxyacyl-CoA dehydrogenase (NAD+) activity"/>
    <property type="evidence" value="ECO:0007669"/>
    <property type="project" value="UniProtKB-EC"/>
</dbReference>
<dbReference type="UniPathway" id="UPA00659"/>
<dbReference type="RefSeq" id="WP_012873366.1">
    <property type="nucleotide sequence ID" value="NC_013524.1"/>
</dbReference>
<dbReference type="InterPro" id="IPR006176">
    <property type="entry name" value="3-OHacyl-CoA_DH_NAD-bd"/>
</dbReference>
<dbReference type="eggNOG" id="COG1024">
    <property type="taxonomic scope" value="Bacteria"/>
</dbReference>
<gene>
    <name evidence="8" type="ordered locus">Sthe_2923</name>
</gene>
<dbReference type="Gene3D" id="3.90.226.10">
    <property type="entry name" value="2-enoyl-CoA Hydratase, Chain A, domain 1"/>
    <property type="match status" value="1"/>
</dbReference>
<dbReference type="FunCoup" id="D1C937">
    <property type="interactions" value="216"/>
</dbReference>
<proteinExistence type="predicted"/>
<dbReference type="eggNOG" id="COG1250">
    <property type="taxonomic scope" value="Bacteria"/>
</dbReference>
<dbReference type="STRING" id="479434.Sthe_2923"/>
<dbReference type="InterPro" id="IPR006108">
    <property type="entry name" value="3HC_DH_C"/>
</dbReference>
<dbReference type="Pfam" id="PF02737">
    <property type="entry name" value="3HCDH_N"/>
    <property type="match status" value="1"/>
</dbReference>
<reference evidence="8 9" key="2">
    <citation type="journal article" date="2010" name="Stand. Genomic Sci.">
        <title>Complete genome sequence of Desulfohalobium retbaense type strain (HR(100)).</title>
        <authorList>
            <person name="Spring S."/>
            <person name="Nolan M."/>
            <person name="Lapidus A."/>
            <person name="Glavina Del Rio T."/>
            <person name="Copeland A."/>
            <person name="Tice H."/>
            <person name="Cheng J.F."/>
            <person name="Lucas S."/>
            <person name="Land M."/>
            <person name="Chen F."/>
            <person name="Bruce D."/>
            <person name="Goodwin L."/>
            <person name="Pitluck S."/>
            <person name="Ivanova N."/>
            <person name="Mavromatis K."/>
            <person name="Mikhailova N."/>
            <person name="Pati A."/>
            <person name="Chen A."/>
            <person name="Palaniappan K."/>
            <person name="Hauser L."/>
            <person name="Chang Y.J."/>
            <person name="Jeffries C.D."/>
            <person name="Munk C."/>
            <person name="Kiss H."/>
            <person name="Chain P."/>
            <person name="Han C."/>
            <person name="Brettin T."/>
            <person name="Detter J.C."/>
            <person name="Schuler E."/>
            <person name="Goker M."/>
            <person name="Rohde M."/>
            <person name="Bristow J."/>
            <person name="Eisen J.A."/>
            <person name="Markowitz V."/>
            <person name="Hugenholtz P."/>
            <person name="Kyrpides N.C."/>
            <person name="Klenk H.P."/>
        </authorList>
    </citation>
    <scope>NUCLEOTIDE SEQUENCE [LARGE SCALE GENOMIC DNA]</scope>
    <source>
        <strain evidence="9">ATCC 49802 / DSM 20745 / S 6022</strain>
    </source>
</reference>
<dbReference type="InterPro" id="IPR045004">
    <property type="entry name" value="ECH_dom"/>
</dbReference>
<sequence length="769" mass="83953">MRIRKLGVVGAGTMGGAIAALAASAGVPVVLLDLPGDDDRDGPARRGLERQLAARPAAFMDPDRARLIEIGNTEDHLERLASCDWVVEAIIEQVEPKRALYARLEQVLPETTIVTSNTSGIPMHQLLEGRSERFRRRFLGTHFFNPPRYLHLLELIPTSETDPEVLAAIESFGSRILGKGTVLARDVPGFIGNRIGVYGLLQAIRLMERFDLTIDEVDALTGPLIGRPRSATFRTADLSGLDVLRHVAIELSEATGEDFSLPGWVEALVEQGRLGEKSGIGFYRREGRDIFTLDWKTGEYHPRAEFRLPAIGQIKDLPLPERLRGVLALPDKYGDFMRTLFFTTAHYTLERAPEVAYDLVAVDRALEWGFGWDAGPFRQMDMIGAEALRAGFAELGLSEPELLQKAGERGFYSREDGTLHYLDFSGTYQPVPGISGTIALSGLKDAGKVLKSSKDASLIDLGDGVVLLEFHTKMNAIGEGILRMLNAGIKLVEQEGYAGLVIGNEDPRAFSAGANLGLILMLAREGGWDELELAVRQFQRATMSLRAAPFPVVVAAHGLTLGGGAEFLLHADHVQAAAELYTGLVEVGVGLIPAGGGTKELLFRFTQELAPYVEADPFEAVRRAFMLIGMAQTSTSALEARRMGFLRPGDRITMNRDRLIADAKAAVLALAPDYVPPVPGTIRALGREGLGNLRYAVWSMREAGQISDHDVEIGNALAYVLCGGDGPPREVTEQDILDLEREAFLKLLGTRKTQERIAHMLKTGKPLRN</sequence>
<feature type="domain" description="3-hydroxyacyl-CoA dehydrogenase NAD binding" evidence="6">
    <location>
        <begin position="5"/>
        <end position="186"/>
    </location>
</feature>
<reference evidence="9" key="1">
    <citation type="submission" date="2009-11" db="EMBL/GenBank/DDBJ databases">
        <title>The complete chromosome 2 of Sphaerobacter thermophilus DSM 20745.</title>
        <authorList>
            <person name="Lucas S."/>
            <person name="Copeland A."/>
            <person name="Lapidus A."/>
            <person name="Glavina del Rio T."/>
            <person name="Dalin E."/>
            <person name="Tice H."/>
            <person name="Bruce D."/>
            <person name="Goodwin L."/>
            <person name="Pitluck S."/>
            <person name="Kyrpides N."/>
            <person name="Mavromatis K."/>
            <person name="Ivanova N."/>
            <person name="Mikhailova N."/>
            <person name="LaButti K.M."/>
            <person name="Clum A."/>
            <person name="Sun H.I."/>
            <person name="Brettin T."/>
            <person name="Detter J.C."/>
            <person name="Han C."/>
            <person name="Larimer F."/>
            <person name="Land M."/>
            <person name="Hauser L."/>
            <person name="Markowitz V."/>
            <person name="Cheng J.F."/>
            <person name="Hugenholtz P."/>
            <person name="Woyke T."/>
            <person name="Wu D."/>
            <person name="Steenblock K."/>
            <person name="Schneider S."/>
            <person name="Pukall R."/>
            <person name="Goeker M."/>
            <person name="Klenk H.P."/>
            <person name="Eisen J.A."/>
        </authorList>
    </citation>
    <scope>NUCLEOTIDE SEQUENCE [LARGE SCALE GENOMIC DNA]</scope>
    <source>
        <strain evidence="9">ATCC 49802 / DSM 20745 / S 6022</strain>
    </source>
</reference>
<dbReference type="Pfam" id="PF00725">
    <property type="entry name" value="3HCDH"/>
    <property type="match status" value="1"/>
</dbReference>
<feature type="chain" id="PRO_5003021144" evidence="4">
    <location>
        <begin position="23"/>
        <end position="769"/>
    </location>
</feature>
<evidence type="ECO:0000256" key="1">
    <source>
        <dbReference type="ARBA" id="ARBA00023002"/>
    </source>
</evidence>
<dbReference type="Gene3D" id="3.40.50.720">
    <property type="entry name" value="NAD(P)-binding Rossmann-like Domain"/>
    <property type="match status" value="1"/>
</dbReference>
<evidence type="ECO:0000313" key="9">
    <source>
        <dbReference type="Proteomes" id="UP000002027"/>
    </source>
</evidence>
<keyword evidence="9" id="KW-1185">Reference proteome</keyword>
<dbReference type="InterPro" id="IPR036291">
    <property type="entry name" value="NAD(P)-bd_dom_sf"/>
</dbReference>
<feature type="domain" description="Enoyl-CoA hydratase/isomerase" evidence="7">
    <location>
        <begin position="465"/>
        <end position="613"/>
    </location>
</feature>
<evidence type="ECO:0000256" key="3">
    <source>
        <dbReference type="ARBA" id="ARBA00049556"/>
    </source>
</evidence>
<evidence type="ECO:0000259" key="6">
    <source>
        <dbReference type="Pfam" id="PF02737"/>
    </source>
</evidence>
<evidence type="ECO:0000259" key="7">
    <source>
        <dbReference type="Pfam" id="PF16113"/>
    </source>
</evidence>
<dbReference type="AlphaFoldDB" id="D1C937"/>
<organism evidence="8 9">
    <name type="scientific">Sphaerobacter thermophilus (strain ATCC 49802 / DSM 20745 / KCCM 41009 / NCIMB 13125 / S 6022)</name>
    <dbReference type="NCBI Taxonomy" id="479434"/>
    <lineage>
        <taxon>Bacteria</taxon>
        <taxon>Pseudomonadati</taxon>
        <taxon>Thermomicrobiota</taxon>
        <taxon>Thermomicrobia</taxon>
        <taxon>Sphaerobacterales</taxon>
        <taxon>Sphaerobacterineae</taxon>
        <taxon>Sphaerobacteraceae</taxon>
        <taxon>Sphaerobacter</taxon>
    </lineage>
</organism>
<evidence type="ECO:0000259" key="5">
    <source>
        <dbReference type="Pfam" id="PF00725"/>
    </source>
</evidence>
<evidence type="ECO:0000256" key="4">
    <source>
        <dbReference type="SAM" id="SignalP"/>
    </source>
</evidence>
<dbReference type="SUPFAM" id="SSF51735">
    <property type="entry name" value="NAD(P)-binding Rossmann-fold domains"/>
    <property type="match status" value="1"/>
</dbReference>
<dbReference type="HOGENOM" id="CLU_010448_0_0_0"/>
<dbReference type="CDD" id="cd06558">
    <property type="entry name" value="crotonase-like"/>
    <property type="match status" value="1"/>
</dbReference>
<dbReference type="GO" id="GO:0070403">
    <property type="term" value="F:NAD+ binding"/>
    <property type="evidence" value="ECO:0007669"/>
    <property type="project" value="InterPro"/>
</dbReference>
<dbReference type="PANTHER" id="PTHR48075:SF7">
    <property type="entry name" value="3-HYDROXYACYL-COA DEHYDROGENASE-RELATED"/>
    <property type="match status" value="1"/>
</dbReference>
<dbReference type="InterPro" id="IPR008927">
    <property type="entry name" value="6-PGluconate_DH-like_C_sf"/>
</dbReference>
<feature type="domain" description="3-hydroxyacyl-CoA dehydrogenase C-terminal" evidence="5">
    <location>
        <begin position="189"/>
        <end position="284"/>
    </location>
</feature>
<dbReference type="PANTHER" id="PTHR48075">
    <property type="entry name" value="3-HYDROXYACYL-COA DEHYDROGENASE FAMILY PROTEIN"/>
    <property type="match status" value="1"/>
</dbReference>
<comment type="catalytic activity">
    <reaction evidence="3">
        <text>a (3S)-3-hydroxyacyl-CoA + NAD(+) = a 3-oxoacyl-CoA + NADH + H(+)</text>
        <dbReference type="Rhea" id="RHEA:22432"/>
        <dbReference type="ChEBI" id="CHEBI:15378"/>
        <dbReference type="ChEBI" id="CHEBI:57318"/>
        <dbReference type="ChEBI" id="CHEBI:57540"/>
        <dbReference type="ChEBI" id="CHEBI:57945"/>
        <dbReference type="ChEBI" id="CHEBI:90726"/>
        <dbReference type="EC" id="1.1.1.35"/>
    </reaction>
</comment>
<dbReference type="KEGG" id="sti:Sthe_2923"/>
<dbReference type="Pfam" id="PF16113">
    <property type="entry name" value="ECH_2"/>
    <property type="match status" value="1"/>
</dbReference>
<feature type="signal peptide" evidence="4">
    <location>
        <begin position="1"/>
        <end position="22"/>
    </location>
</feature>